<dbReference type="AlphaFoldDB" id="A0A486XXH7"/>
<dbReference type="EMBL" id="CAAJGR010000034">
    <property type="protein sequence ID" value="VHO06677.1"/>
    <property type="molecule type" value="Genomic_DNA"/>
</dbReference>
<sequence>MKYHIGLLATSLLLAGCQSQPVPELPAAVSADEPHESLYSLGYAPEVHKVTLASYAEQIVFGLHRNGQMPTKGSIAVASYVDFDDSLRRTNMLGNQLAENLTLQLQQFGYVVSETKAMSELVITPEGDYVLSRQQQSLKTRNHFCCILTGTLIYAPTGIEVNSRLFDSQNNTLISSSQVTIPYFVTRHLGIVR</sequence>
<name>A0A486XXH7_9GAMM</name>
<dbReference type="InterPro" id="IPR041215">
    <property type="entry name" value="FlgO_dom"/>
</dbReference>
<evidence type="ECO:0000313" key="2">
    <source>
        <dbReference type="EMBL" id="VHO06677.1"/>
    </source>
</evidence>
<keyword evidence="2" id="KW-0966">Cell projection</keyword>
<organism evidence="2">
    <name type="scientific">Rheinheimera sp. BAL341</name>
    <dbReference type="NCBI Taxonomy" id="1708203"/>
    <lineage>
        <taxon>Bacteria</taxon>
        <taxon>Pseudomonadati</taxon>
        <taxon>Pseudomonadota</taxon>
        <taxon>Gammaproteobacteria</taxon>
        <taxon>Chromatiales</taxon>
        <taxon>Chromatiaceae</taxon>
        <taxon>Rheinheimera</taxon>
    </lineage>
</organism>
<dbReference type="PROSITE" id="PS51257">
    <property type="entry name" value="PROKAR_LIPOPROTEIN"/>
    <property type="match status" value="1"/>
</dbReference>
<keyword evidence="2" id="KW-0282">Flagellum</keyword>
<keyword evidence="2" id="KW-0969">Cilium</keyword>
<feature type="domain" description="FlgO" evidence="1">
    <location>
        <begin position="58"/>
        <end position="184"/>
    </location>
</feature>
<evidence type="ECO:0000259" key="1">
    <source>
        <dbReference type="Pfam" id="PF17680"/>
    </source>
</evidence>
<dbReference type="PIRSF" id="PIRSF028688">
    <property type="entry name" value="UCP_imp_028688"/>
    <property type="match status" value="1"/>
</dbReference>
<accession>A0A486XXH7</accession>
<reference evidence="2" key="1">
    <citation type="submission" date="2019-04" db="EMBL/GenBank/DDBJ databases">
        <authorList>
            <person name="Brambilla D."/>
        </authorList>
    </citation>
    <scope>NUCLEOTIDE SEQUENCE</scope>
    <source>
        <strain evidence="2">BAL1</strain>
    </source>
</reference>
<dbReference type="InterPro" id="IPR014549">
    <property type="entry name" value="FlgO"/>
</dbReference>
<protein>
    <submittedName>
        <fullName evidence="2">Flagellar protein FlgO</fullName>
    </submittedName>
</protein>
<dbReference type="Pfam" id="PF17680">
    <property type="entry name" value="FlgO"/>
    <property type="match status" value="1"/>
</dbReference>
<proteinExistence type="predicted"/>
<gene>
    <name evidence="2" type="ORF">BAL341_3690</name>
</gene>